<dbReference type="EMBL" id="KV744997">
    <property type="protein sequence ID" value="OCK79591.1"/>
    <property type="molecule type" value="Genomic_DNA"/>
</dbReference>
<dbReference type="AlphaFoldDB" id="A0A8E2E8V9"/>
<evidence type="ECO:0000256" key="1">
    <source>
        <dbReference type="SAM" id="Phobius"/>
    </source>
</evidence>
<keyword evidence="1" id="KW-0472">Membrane</keyword>
<gene>
    <name evidence="2" type="ORF">K432DRAFT_62980</name>
</gene>
<feature type="transmembrane region" description="Helical" evidence="1">
    <location>
        <begin position="23"/>
        <end position="42"/>
    </location>
</feature>
<name>A0A8E2E8V9_9PEZI</name>
<evidence type="ECO:0000313" key="2">
    <source>
        <dbReference type="EMBL" id="OCK79591.1"/>
    </source>
</evidence>
<keyword evidence="1" id="KW-1133">Transmembrane helix</keyword>
<evidence type="ECO:0000313" key="3">
    <source>
        <dbReference type="Proteomes" id="UP000250266"/>
    </source>
</evidence>
<reference evidence="2 3" key="1">
    <citation type="journal article" date="2016" name="Nat. Commun.">
        <title>Ectomycorrhizal ecology is imprinted in the genome of the dominant symbiotic fungus Cenococcum geophilum.</title>
        <authorList>
            <consortium name="DOE Joint Genome Institute"/>
            <person name="Peter M."/>
            <person name="Kohler A."/>
            <person name="Ohm R.A."/>
            <person name="Kuo A."/>
            <person name="Krutzmann J."/>
            <person name="Morin E."/>
            <person name="Arend M."/>
            <person name="Barry K.W."/>
            <person name="Binder M."/>
            <person name="Choi C."/>
            <person name="Clum A."/>
            <person name="Copeland A."/>
            <person name="Grisel N."/>
            <person name="Haridas S."/>
            <person name="Kipfer T."/>
            <person name="LaButti K."/>
            <person name="Lindquist E."/>
            <person name="Lipzen A."/>
            <person name="Maire R."/>
            <person name="Meier B."/>
            <person name="Mihaltcheva S."/>
            <person name="Molinier V."/>
            <person name="Murat C."/>
            <person name="Poggeler S."/>
            <person name="Quandt C.A."/>
            <person name="Sperisen C."/>
            <person name="Tritt A."/>
            <person name="Tisserant E."/>
            <person name="Crous P.W."/>
            <person name="Henrissat B."/>
            <person name="Nehls U."/>
            <person name="Egli S."/>
            <person name="Spatafora J.W."/>
            <person name="Grigoriev I.V."/>
            <person name="Martin F.M."/>
        </authorList>
    </citation>
    <scope>NUCLEOTIDE SEQUENCE [LARGE SCALE GENOMIC DNA]</scope>
    <source>
        <strain evidence="2 3">CBS 459.81</strain>
    </source>
</reference>
<protein>
    <submittedName>
        <fullName evidence="2">Uncharacterized protein</fullName>
    </submittedName>
</protein>
<accession>A0A8E2E8V9</accession>
<proteinExistence type="predicted"/>
<keyword evidence="3" id="KW-1185">Reference proteome</keyword>
<organism evidence="2 3">
    <name type="scientific">Lepidopterella palustris CBS 459.81</name>
    <dbReference type="NCBI Taxonomy" id="1314670"/>
    <lineage>
        <taxon>Eukaryota</taxon>
        <taxon>Fungi</taxon>
        <taxon>Dikarya</taxon>
        <taxon>Ascomycota</taxon>
        <taxon>Pezizomycotina</taxon>
        <taxon>Dothideomycetes</taxon>
        <taxon>Pleosporomycetidae</taxon>
        <taxon>Mytilinidiales</taxon>
        <taxon>Argynnaceae</taxon>
        <taxon>Lepidopterella</taxon>
    </lineage>
</organism>
<sequence>MSGERCKNIDREKDWRRVRAWEVPRGVLVVFILPSTEVLYGWRVWGLLRFRRLWPTADRSSYTVGTGYTTGGRKVKQINLSRWPKSIKRDQGVSSGRGSIEVKEVGVVTAPGCGLGAGLKEARHLGMRRRD</sequence>
<keyword evidence="1" id="KW-0812">Transmembrane</keyword>
<dbReference type="Proteomes" id="UP000250266">
    <property type="component" value="Unassembled WGS sequence"/>
</dbReference>